<dbReference type="AlphaFoldDB" id="A0A3S2MTI3"/>
<proteinExistence type="predicted"/>
<evidence type="ECO:0000313" key="1">
    <source>
        <dbReference type="EMBL" id="RVE66466.1"/>
    </source>
</evidence>
<keyword evidence="2" id="KW-1185">Reference proteome</keyword>
<organism evidence="1 2">
    <name type="scientific">Oryzias javanicus</name>
    <name type="common">Javanese ricefish</name>
    <name type="synonym">Aplocheilus javanicus</name>
    <dbReference type="NCBI Taxonomy" id="123683"/>
    <lineage>
        <taxon>Eukaryota</taxon>
        <taxon>Metazoa</taxon>
        <taxon>Chordata</taxon>
        <taxon>Craniata</taxon>
        <taxon>Vertebrata</taxon>
        <taxon>Euteleostomi</taxon>
        <taxon>Actinopterygii</taxon>
        <taxon>Neopterygii</taxon>
        <taxon>Teleostei</taxon>
        <taxon>Neoteleostei</taxon>
        <taxon>Acanthomorphata</taxon>
        <taxon>Ovalentaria</taxon>
        <taxon>Atherinomorphae</taxon>
        <taxon>Beloniformes</taxon>
        <taxon>Adrianichthyidae</taxon>
        <taxon>Oryziinae</taxon>
        <taxon>Oryzias</taxon>
    </lineage>
</organism>
<dbReference type="Proteomes" id="UP000283210">
    <property type="component" value="Chromosome 11"/>
</dbReference>
<protein>
    <submittedName>
        <fullName evidence="1">Uncharacterized protein</fullName>
    </submittedName>
</protein>
<name>A0A3S2MTI3_ORYJA</name>
<accession>A0A3S2MTI3</accession>
<reference evidence="1 2" key="1">
    <citation type="submission" date="2018-11" db="EMBL/GenBank/DDBJ databases">
        <authorList>
            <person name="Lopez-Roques C."/>
            <person name="Donnadieu C."/>
            <person name="Bouchez O."/>
            <person name="Klopp C."/>
            <person name="Cabau C."/>
            <person name="Zahm M."/>
        </authorList>
    </citation>
    <scope>NUCLEOTIDE SEQUENCE [LARGE SCALE GENOMIC DNA]</scope>
    <source>
        <strain evidence="1">RS831</strain>
        <tissue evidence="1">Whole body</tissue>
    </source>
</reference>
<reference evidence="1 2" key="2">
    <citation type="submission" date="2019-01" db="EMBL/GenBank/DDBJ databases">
        <title>A chromosome length genome reference of the Java medaka (oryzias javanicus).</title>
        <authorList>
            <person name="Herpin A."/>
            <person name="Takehana Y."/>
            <person name="Naruse K."/>
            <person name="Ansai S."/>
            <person name="Kawaguchi M."/>
        </authorList>
    </citation>
    <scope>NUCLEOTIDE SEQUENCE [LARGE SCALE GENOMIC DNA]</scope>
    <source>
        <strain evidence="1">RS831</strain>
        <tissue evidence="1">Whole body</tissue>
    </source>
</reference>
<gene>
    <name evidence="1" type="ORF">OJAV_G00107720</name>
</gene>
<evidence type="ECO:0000313" key="2">
    <source>
        <dbReference type="Proteomes" id="UP000283210"/>
    </source>
</evidence>
<sequence length="231" mass="25612">MAAGWKCHICNPHNVDAEPKESLCIKSCSRVSFSDSAAGFSGDTNTTAAPAVSVRGDWEMVWWTMNWFCFSCCILVGTSFQSQGAMLFPAFSPEQESGDTEGWEWGSGFSPHGIHSFPGDSPFVSESREHAFNCTQRFWLPPAPTCWENAAGQEEFSKCRVLILQNRAALQALSTSSGVEEGGSSYNQKAKEEIQGILSEHQNMEDTVKTMEKVFVSLAEKRKEEEEDKEQ</sequence>
<dbReference type="EMBL" id="CM012447">
    <property type="protein sequence ID" value="RVE66466.1"/>
    <property type="molecule type" value="Genomic_DNA"/>
</dbReference>
<dbReference type="OrthoDB" id="8542636at2759"/>